<keyword evidence="1" id="KW-0472">Membrane</keyword>
<gene>
    <name evidence="2" type="ORF">SO3561_05032</name>
</gene>
<reference evidence="3" key="1">
    <citation type="submission" date="2017-05" db="EMBL/GenBank/DDBJ databases">
        <title>Streptomyces olivochromogenes NBRC 3561 whole genome shotgun sequence.</title>
        <authorList>
            <person name="Dohra H."/>
            <person name="Kodani S."/>
        </authorList>
    </citation>
    <scope>NUCLEOTIDE SEQUENCE [LARGE SCALE GENOMIC DNA]</scope>
    <source>
        <strain evidence="3">NBRC 3561</strain>
    </source>
</reference>
<accession>A0A250VHD3</accession>
<protein>
    <submittedName>
        <fullName evidence="2">Uncharacterized protein</fullName>
    </submittedName>
</protein>
<evidence type="ECO:0000313" key="3">
    <source>
        <dbReference type="Proteomes" id="UP000217446"/>
    </source>
</evidence>
<evidence type="ECO:0000256" key="1">
    <source>
        <dbReference type="SAM" id="Phobius"/>
    </source>
</evidence>
<keyword evidence="3" id="KW-1185">Reference proteome</keyword>
<dbReference type="Proteomes" id="UP000217446">
    <property type="component" value="Unassembled WGS sequence"/>
</dbReference>
<dbReference type="AlphaFoldDB" id="A0A250VHD3"/>
<dbReference type="RefSeq" id="WP_079065170.1">
    <property type="nucleotide sequence ID" value="NZ_BDQI01000010.1"/>
</dbReference>
<keyword evidence="1" id="KW-0812">Transmembrane</keyword>
<dbReference type="EMBL" id="BDQI01000010">
    <property type="protein sequence ID" value="GAX53504.1"/>
    <property type="molecule type" value="Genomic_DNA"/>
</dbReference>
<proteinExistence type="predicted"/>
<comment type="caution">
    <text evidence="2">The sequence shown here is derived from an EMBL/GenBank/DDBJ whole genome shotgun (WGS) entry which is preliminary data.</text>
</comment>
<organism evidence="2 3">
    <name type="scientific">Streptomyces olivochromogenes</name>
    <dbReference type="NCBI Taxonomy" id="1963"/>
    <lineage>
        <taxon>Bacteria</taxon>
        <taxon>Bacillati</taxon>
        <taxon>Actinomycetota</taxon>
        <taxon>Actinomycetes</taxon>
        <taxon>Kitasatosporales</taxon>
        <taxon>Streptomycetaceae</taxon>
        <taxon>Streptomyces</taxon>
    </lineage>
</organism>
<dbReference type="STRING" id="1963.AQJ27_22865"/>
<sequence length="234" mass="23559">MINVKSLVQHVNPVPDPPTNGMSARARDELAELIGSDLIGSELIGSDLVGAVGTKRRGPARRPSRRGVLVAAVACTVAAVVAGVAVFALDDPKEPGGGGGGPMADEPYFKTTAELESASVLIVRARLGAGHEETTDGLTETVATAQVLATAKGASPTGGRIELAYTTPGSGPETADLAAGKEYVLLLDELDGGRFTPVNTTQGVYGVGGGHAVAGADNDVTLSPGVIKALKLTP</sequence>
<evidence type="ECO:0000313" key="2">
    <source>
        <dbReference type="EMBL" id="GAX53504.1"/>
    </source>
</evidence>
<name>A0A250VHD3_STROL</name>
<feature type="transmembrane region" description="Helical" evidence="1">
    <location>
        <begin position="67"/>
        <end position="89"/>
    </location>
</feature>
<keyword evidence="1" id="KW-1133">Transmembrane helix</keyword>